<dbReference type="AlphaFoldDB" id="A0ABD5CPL0"/>
<evidence type="ECO:0000313" key="8">
    <source>
        <dbReference type="EMBL" id="MDR6207006.1"/>
    </source>
</evidence>
<dbReference type="InterPro" id="IPR036627">
    <property type="entry name" value="CobW-likC_sf"/>
</dbReference>
<protein>
    <submittedName>
        <fullName evidence="8">G3E family GTPase</fullName>
    </submittedName>
</protein>
<comment type="caution">
    <text evidence="8">The sequence shown here is derived from an EMBL/GenBank/DDBJ whole genome shotgun (WGS) entry which is preliminary data.</text>
</comment>
<evidence type="ECO:0000259" key="7">
    <source>
        <dbReference type="SMART" id="SM00833"/>
    </source>
</evidence>
<accession>A0ABD5CPL0</accession>
<evidence type="ECO:0000256" key="6">
    <source>
        <dbReference type="ARBA" id="ARBA00049117"/>
    </source>
</evidence>
<keyword evidence="3" id="KW-0143">Chaperone</keyword>
<comment type="function">
    <text evidence="5">Zinc chaperone that directly transfers zinc cofactor to target proteins, thereby activating them. Zinc is transferred from the CXCC motif in the GTPase domain to the zinc binding site in target proteins in a process requiring GTP hydrolysis.</text>
</comment>
<dbReference type="Proteomes" id="UP001245184">
    <property type="component" value="Unassembled WGS sequence"/>
</dbReference>
<dbReference type="CDD" id="cd03112">
    <property type="entry name" value="CobW-like"/>
    <property type="match status" value="1"/>
</dbReference>
<feature type="domain" description="CobW C-terminal" evidence="7">
    <location>
        <begin position="258"/>
        <end position="375"/>
    </location>
</feature>
<dbReference type="Pfam" id="PF02492">
    <property type="entry name" value="cobW"/>
    <property type="match status" value="1"/>
</dbReference>
<organism evidence="8 9">
    <name type="scientific">Paraburkholderia graminis</name>
    <dbReference type="NCBI Taxonomy" id="60548"/>
    <lineage>
        <taxon>Bacteria</taxon>
        <taxon>Pseudomonadati</taxon>
        <taxon>Pseudomonadota</taxon>
        <taxon>Betaproteobacteria</taxon>
        <taxon>Burkholderiales</taxon>
        <taxon>Burkholderiaceae</taxon>
        <taxon>Paraburkholderia</taxon>
    </lineage>
</organism>
<dbReference type="Gene3D" id="3.30.1220.10">
    <property type="entry name" value="CobW-like, C-terminal domain"/>
    <property type="match status" value="1"/>
</dbReference>
<dbReference type="GO" id="GO:0000166">
    <property type="term" value="F:nucleotide binding"/>
    <property type="evidence" value="ECO:0007669"/>
    <property type="project" value="UniProtKB-KW"/>
</dbReference>
<dbReference type="InterPro" id="IPR051927">
    <property type="entry name" value="Zn_Chap_cDPG_Synth"/>
</dbReference>
<dbReference type="Gene3D" id="3.40.50.300">
    <property type="entry name" value="P-loop containing nucleotide triphosphate hydrolases"/>
    <property type="match status" value="1"/>
</dbReference>
<dbReference type="InterPro" id="IPR003495">
    <property type="entry name" value="CobW/HypB/UreG_nucleotide-bd"/>
</dbReference>
<evidence type="ECO:0000256" key="3">
    <source>
        <dbReference type="ARBA" id="ARBA00023186"/>
    </source>
</evidence>
<dbReference type="SUPFAM" id="SSF52540">
    <property type="entry name" value="P-loop containing nucleoside triphosphate hydrolases"/>
    <property type="match status" value="1"/>
</dbReference>
<sequence>MEISGRLPVTVLSGFLGAGKTTLLNYVLRNREGLRVAVIVNDMSEINLDGDAAQRGVTLNRANEELIEMSNGCICCTLRADLLQTVSELARQRRFDYLLIESTGISEPLPVAETFAFLNDKGFSLSEEARLDTMVTVVDGANFASLFASQQRVERAATEENDGSRSLASLLVEQIEFADVLVISKADLATPAQLGRLRALLQQLNPRAEVVTMEHGVVALANIINTGKFDLAALARSPGWAQKLDDSNAISESDTYGVRSSVYRSRAPFHPGRLADLLETPWRNGTLLRCKGYMWIASQFEEIGMLVQTGGAFNWAFTGRWWNFIPRAEWPRDAYRRDTILSRWDDTVGDCRQEIVFIGQHVDPVQLEAALDDCLLTPDEILQGPHAWAELPGAHRIAAGAHAG</sequence>
<dbReference type="PANTHER" id="PTHR43603:SF1">
    <property type="entry name" value="ZINC-REGULATED GTPASE METALLOPROTEIN ACTIVATOR 1"/>
    <property type="match status" value="1"/>
</dbReference>
<keyword evidence="2" id="KW-0378">Hydrolase</keyword>
<comment type="catalytic activity">
    <reaction evidence="6">
        <text>GTP + H2O = GDP + phosphate + H(+)</text>
        <dbReference type="Rhea" id="RHEA:19669"/>
        <dbReference type="ChEBI" id="CHEBI:15377"/>
        <dbReference type="ChEBI" id="CHEBI:15378"/>
        <dbReference type="ChEBI" id="CHEBI:37565"/>
        <dbReference type="ChEBI" id="CHEBI:43474"/>
        <dbReference type="ChEBI" id="CHEBI:58189"/>
    </reaction>
    <physiologicalReaction direction="left-to-right" evidence="6">
        <dbReference type="Rhea" id="RHEA:19670"/>
    </physiologicalReaction>
</comment>
<dbReference type="InterPro" id="IPR027417">
    <property type="entry name" value="P-loop_NTPase"/>
</dbReference>
<evidence type="ECO:0000256" key="1">
    <source>
        <dbReference type="ARBA" id="ARBA00022741"/>
    </source>
</evidence>
<dbReference type="Pfam" id="PF07683">
    <property type="entry name" value="CobW_C"/>
    <property type="match status" value="1"/>
</dbReference>
<dbReference type="EMBL" id="JAVIZN010000002">
    <property type="protein sequence ID" value="MDR6207006.1"/>
    <property type="molecule type" value="Genomic_DNA"/>
</dbReference>
<dbReference type="RefSeq" id="WP_307253968.1">
    <property type="nucleotide sequence ID" value="NZ_ATXV01000007.1"/>
</dbReference>
<gene>
    <name evidence="8" type="ORF">QF025_005726</name>
</gene>
<reference evidence="8 9" key="1">
    <citation type="submission" date="2023-08" db="EMBL/GenBank/DDBJ databases">
        <title>Genome sequencing of plant associated microbes to promote plant fitness in Sorghum bicolor and Oryza sativa.</title>
        <authorList>
            <person name="Coleman-Derr D."/>
        </authorList>
    </citation>
    <scope>NUCLEOTIDE SEQUENCE [LARGE SCALE GENOMIC DNA]</scope>
    <source>
        <strain evidence="8 9">SLBN-33</strain>
    </source>
</reference>
<evidence type="ECO:0000313" key="9">
    <source>
        <dbReference type="Proteomes" id="UP001245184"/>
    </source>
</evidence>
<evidence type="ECO:0000256" key="2">
    <source>
        <dbReference type="ARBA" id="ARBA00022801"/>
    </source>
</evidence>
<evidence type="ECO:0000256" key="4">
    <source>
        <dbReference type="ARBA" id="ARBA00034320"/>
    </source>
</evidence>
<dbReference type="PANTHER" id="PTHR43603">
    <property type="entry name" value="COBW DOMAIN-CONTAINING PROTEIN DDB_G0274527"/>
    <property type="match status" value="1"/>
</dbReference>
<dbReference type="InterPro" id="IPR011629">
    <property type="entry name" value="CobW-like_C"/>
</dbReference>
<comment type="similarity">
    <text evidence="4">Belongs to the SIMIBI class G3E GTPase family. ZNG1 subfamily.</text>
</comment>
<keyword evidence="1" id="KW-0547">Nucleotide-binding</keyword>
<name>A0ABD5CPL0_9BURK</name>
<evidence type="ECO:0000256" key="5">
    <source>
        <dbReference type="ARBA" id="ARBA00045658"/>
    </source>
</evidence>
<dbReference type="GO" id="GO:0016787">
    <property type="term" value="F:hydrolase activity"/>
    <property type="evidence" value="ECO:0007669"/>
    <property type="project" value="UniProtKB-KW"/>
</dbReference>
<proteinExistence type="inferred from homology"/>
<dbReference type="SMART" id="SM00833">
    <property type="entry name" value="CobW_C"/>
    <property type="match status" value="1"/>
</dbReference>